<dbReference type="PATRIC" id="fig|1354264.4.peg.4346"/>
<evidence type="ECO:0000313" key="2">
    <source>
        <dbReference type="EMBL" id="OAT46227.1"/>
    </source>
</evidence>
<sequence length="116" mass="13339">MKNDLTSDVVRLPHKKIIEGKMLDSSFYFFDKALLPQDLYKPVIISEGNDIFLTDFGFTELTDGKWILEIEGKMSIRSITRIPVGKIKVDNDKSSFECSLEDIKIIAKWHSTLFSH</sequence>
<dbReference type="Proteomes" id="UP000078386">
    <property type="component" value="Unassembled WGS sequence"/>
</dbReference>
<dbReference type="EMBL" id="LXEU01000085">
    <property type="protein sequence ID" value="OAT46227.1"/>
    <property type="molecule type" value="Genomic_DNA"/>
</dbReference>
<proteinExistence type="predicted"/>
<reference evidence="2 3" key="1">
    <citation type="submission" date="2016-04" db="EMBL/GenBank/DDBJ databases">
        <title>ATOL: Assembling a taxonomically balanced genome-scale reconstruction of the evolutionary history of the Enterobacteriaceae.</title>
        <authorList>
            <person name="Plunkett G.III."/>
            <person name="Neeno-Eckwall E.C."/>
            <person name="Glasner J.D."/>
            <person name="Perna N.T."/>
        </authorList>
    </citation>
    <scope>NUCLEOTIDE SEQUENCE [LARGE SCALE GENOMIC DNA]</scope>
    <source>
        <strain evidence="2 3">ATCC 51603</strain>
    </source>
</reference>
<comment type="caution">
    <text evidence="2">The sequence shown here is derived from an EMBL/GenBank/DDBJ whole genome shotgun (WGS) entry which is preliminary data.</text>
</comment>
<organism evidence="2 3">
    <name type="scientific">Kluyvera georgiana ATCC 51603</name>
    <dbReference type="NCBI Taxonomy" id="1354264"/>
    <lineage>
        <taxon>Bacteria</taxon>
        <taxon>Pseudomonadati</taxon>
        <taxon>Pseudomonadota</taxon>
        <taxon>Gammaproteobacteria</taxon>
        <taxon>Enterobacterales</taxon>
        <taxon>Enterobacteriaceae</taxon>
        <taxon>Kluyvera</taxon>
    </lineage>
</organism>
<name>A0A1B7JEA2_9ENTR</name>
<dbReference type="Gene3D" id="2.10.109.10">
    <property type="entry name" value="Umud Fragment, subunit A"/>
    <property type="match status" value="1"/>
</dbReference>
<dbReference type="InterPro" id="IPR032499">
    <property type="entry name" value="Phage_CI_C"/>
</dbReference>
<evidence type="ECO:0000259" key="1">
    <source>
        <dbReference type="Pfam" id="PF16452"/>
    </source>
</evidence>
<keyword evidence="3" id="KW-1185">Reference proteome</keyword>
<dbReference type="AlphaFoldDB" id="A0A1B7JEA2"/>
<dbReference type="GO" id="GO:0051259">
    <property type="term" value="P:protein complex oligomerization"/>
    <property type="evidence" value="ECO:0007669"/>
    <property type="project" value="InterPro"/>
</dbReference>
<gene>
    <name evidence="2" type="ORF">M989_04199</name>
</gene>
<protein>
    <submittedName>
        <fullName evidence="2">CI repressor</fullName>
    </submittedName>
</protein>
<accession>A0A1B7JEA2</accession>
<feature type="domain" description="Bacteriophage CI repressor C-terminal" evidence="1">
    <location>
        <begin position="12"/>
        <end position="108"/>
    </location>
</feature>
<evidence type="ECO:0000313" key="3">
    <source>
        <dbReference type="Proteomes" id="UP000078386"/>
    </source>
</evidence>
<dbReference type="Pfam" id="PF16452">
    <property type="entry name" value="Phage_CI_C"/>
    <property type="match status" value="1"/>
</dbReference>